<dbReference type="Gene3D" id="3.40.50.11350">
    <property type="match status" value="1"/>
</dbReference>
<protein>
    <submittedName>
        <fullName evidence="1">Uncharacterized protein</fullName>
    </submittedName>
</protein>
<dbReference type="PANTHER" id="PTHR13132:SF29">
    <property type="entry name" value="ALPHA-(1,6)-FUCOSYLTRANSFERASE"/>
    <property type="match status" value="1"/>
</dbReference>
<gene>
    <name evidence="1" type="ORF">NA57DRAFT_12216</name>
</gene>
<name>A0A9P4IHZ8_9PEZI</name>
<feature type="non-terminal residue" evidence="1">
    <location>
        <position position="466"/>
    </location>
</feature>
<dbReference type="Proteomes" id="UP000799772">
    <property type="component" value="Unassembled WGS sequence"/>
</dbReference>
<dbReference type="GO" id="GO:0006487">
    <property type="term" value="P:protein N-linked glycosylation"/>
    <property type="evidence" value="ECO:0007669"/>
    <property type="project" value="TreeGrafter"/>
</dbReference>
<dbReference type="PANTHER" id="PTHR13132">
    <property type="entry name" value="ALPHA- 1,6 -FUCOSYLTRANSFERASE"/>
    <property type="match status" value="1"/>
</dbReference>
<dbReference type="AlphaFoldDB" id="A0A9P4IHZ8"/>
<dbReference type="GO" id="GO:0046921">
    <property type="term" value="F:alpha-(1-&gt;6)-fucosyltransferase activity"/>
    <property type="evidence" value="ECO:0007669"/>
    <property type="project" value="TreeGrafter"/>
</dbReference>
<dbReference type="EMBL" id="ML978126">
    <property type="protein sequence ID" value="KAF2098551.1"/>
    <property type="molecule type" value="Genomic_DNA"/>
</dbReference>
<sequence length="466" mass="51861">AQYEMVGDSALPSDPSVVMLTDHSGKPRWTVSIPPKYAFPLIPAQYKEICSQADEMTLHIADSKKQRKSHRYYGADPDFMDVPEAERKGLLGYAKGGSGAMDEVIGSLPQCKGTLTYVMETSDAGIGNSLLGLWMAYGLAQKEGRSFFVDDTRWPYGNYSSYFRPIPAANCAPPPPSHRVPCPHTAAHIVISAATFPHAFGMDFNNEFEDLRKTGVEQQRRIFALARTGYEALFHLADPDDVEYVKQRRSDVQETKEAGGMTIGLHVRRGDRHPWEYQYSKDYIPLTHYMDEARQVLLDRYEHDEEEEKAPSAGVVASKLLLATDDPDIYDAPDVARTERAQTRIVLASKKAIEKANPDAQPKNKYVDEIHGWEGGFFHDVFWGLGRDAPGASALASEPGDGVMQMRRWIGNGYVLDLAVLAEADVVVCGVSAMGCRLLAVMMGWERAFAQEGWRNVDGGFEWRGL</sequence>
<reference evidence="1" key="1">
    <citation type="journal article" date="2020" name="Stud. Mycol.">
        <title>101 Dothideomycetes genomes: a test case for predicting lifestyles and emergence of pathogens.</title>
        <authorList>
            <person name="Haridas S."/>
            <person name="Albert R."/>
            <person name="Binder M."/>
            <person name="Bloem J."/>
            <person name="Labutti K."/>
            <person name="Salamov A."/>
            <person name="Andreopoulos B."/>
            <person name="Baker S."/>
            <person name="Barry K."/>
            <person name="Bills G."/>
            <person name="Bluhm B."/>
            <person name="Cannon C."/>
            <person name="Castanera R."/>
            <person name="Culley D."/>
            <person name="Daum C."/>
            <person name="Ezra D."/>
            <person name="Gonzalez J."/>
            <person name="Henrissat B."/>
            <person name="Kuo A."/>
            <person name="Liang C."/>
            <person name="Lipzen A."/>
            <person name="Lutzoni F."/>
            <person name="Magnuson J."/>
            <person name="Mondo S."/>
            <person name="Nolan M."/>
            <person name="Ohm R."/>
            <person name="Pangilinan J."/>
            <person name="Park H.-J."/>
            <person name="Ramirez L."/>
            <person name="Alfaro M."/>
            <person name="Sun H."/>
            <person name="Tritt A."/>
            <person name="Yoshinaga Y."/>
            <person name="Zwiers L.-H."/>
            <person name="Turgeon B."/>
            <person name="Goodwin S."/>
            <person name="Spatafora J."/>
            <person name="Crous P."/>
            <person name="Grigoriev I."/>
        </authorList>
    </citation>
    <scope>NUCLEOTIDE SEQUENCE</scope>
    <source>
        <strain evidence="1">CBS 133067</strain>
    </source>
</reference>
<keyword evidence="2" id="KW-1185">Reference proteome</keyword>
<feature type="non-terminal residue" evidence="1">
    <location>
        <position position="1"/>
    </location>
</feature>
<proteinExistence type="predicted"/>
<comment type="caution">
    <text evidence="1">The sequence shown here is derived from an EMBL/GenBank/DDBJ whole genome shotgun (WGS) entry which is preliminary data.</text>
</comment>
<dbReference type="OrthoDB" id="2392789at2759"/>
<evidence type="ECO:0000313" key="1">
    <source>
        <dbReference type="EMBL" id="KAF2098551.1"/>
    </source>
</evidence>
<accession>A0A9P4IHZ8</accession>
<organism evidence="1 2">
    <name type="scientific">Rhizodiscina lignyota</name>
    <dbReference type="NCBI Taxonomy" id="1504668"/>
    <lineage>
        <taxon>Eukaryota</taxon>
        <taxon>Fungi</taxon>
        <taxon>Dikarya</taxon>
        <taxon>Ascomycota</taxon>
        <taxon>Pezizomycotina</taxon>
        <taxon>Dothideomycetes</taxon>
        <taxon>Pleosporomycetidae</taxon>
        <taxon>Aulographales</taxon>
        <taxon>Rhizodiscinaceae</taxon>
        <taxon>Rhizodiscina</taxon>
    </lineage>
</organism>
<evidence type="ECO:0000313" key="2">
    <source>
        <dbReference type="Proteomes" id="UP000799772"/>
    </source>
</evidence>